<dbReference type="EMBL" id="JABSTU010000005">
    <property type="protein sequence ID" value="KAH8030687.1"/>
    <property type="molecule type" value="Genomic_DNA"/>
</dbReference>
<reference evidence="9" key="1">
    <citation type="journal article" date="2020" name="Cell">
        <title>Large-Scale Comparative Analyses of Tick Genomes Elucidate Their Genetic Diversity and Vector Capacities.</title>
        <authorList>
            <consortium name="Tick Genome and Microbiome Consortium (TIGMIC)"/>
            <person name="Jia N."/>
            <person name="Wang J."/>
            <person name="Shi W."/>
            <person name="Du L."/>
            <person name="Sun Y."/>
            <person name="Zhan W."/>
            <person name="Jiang J.F."/>
            <person name="Wang Q."/>
            <person name="Zhang B."/>
            <person name="Ji P."/>
            <person name="Bell-Sakyi L."/>
            <person name="Cui X.M."/>
            <person name="Yuan T.T."/>
            <person name="Jiang B.G."/>
            <person name="Yang W.F."/>
            <person name="Lam T.T."/>
            <person name="Chang Q.C."/>
            <person name="Ding S.J."/>
            <person name="Wang X.J."/>
            <person name="Zhu J.G."/>
            <person name="Ruan X.D."/>
            <person name="Zhao L."/>
            <person name="Wei J.T."/>
            <person name="Ye R.Z."/>
            <person name="Que T.C."/>
            <person name="Du C.H."/>
            <person name="Zhou Y.H."/>
            <person name="Cheng J.X."/>
            <person name="Dai P.F."/>
            <person name="Guo W.B."/>
            <person name="Han X.H."/>
            <person name="Huang E.J."/>
            <person name="Li L.F."/>
            <person name="Wei W."/>
            <person name="Gao Y.C."/>
            <person name="Liu J.Z."/>
            <person name="Shao H.Z."/>
            <person name="Wang X."/>
            <person name="Wang C.C."/>
            <person name="Yang T.C."/>
            <person name="Huo Q.B."/>
            <person name="Li W."/>
            <person name="Chen H.Y."/>
            <person name="Chen S.E."/>
            <person name="Zhou L.G."/>
            <person name="Ni X.B."/>
            <person name="Tian J.H."/>
            <person name="Sheng Y."/>
            <person name="Liu T."/>
            <person name="Pan Y.S."/>
            <person name="Xia L.Y."/>
            <person name="Li J."/>
            <person name="Zhao F."/>
            <person name="Cao W.C."/>
        </authorList>
    </citation>
    <scope>NUCLEOTIDE SEQUENCE</scope>
    <source>
        <strain evidence="9">Rmic-2018</strain>
    </source>
</reference>
<dbReference type="GO" id="GO:0008270">
    <property type="term" value="F:zinc ion binding"/>
    <property type="evidence" value="ECO:0007669"/>
    <property type="project" value="UniProtKB-KW"/>
</dbReference>
<keyword evidence="3 7" id="KW-1133">Transmembrane helix</keyword>
<feature type="compositionally biased region" description="Polar residues" evidence="6">
    <location>
        <begin position="55"/>
        <end position="65"/>
    </location>
</feature>
<feature type="transmembrane region" description="Helical" evidence="7">
    <location>
        <begin position="560"/>
        <end position="578"/>
    </location>
</feature>
<comment type="caution">
    <text evidence="9">The sequence shown here is derived from an EMBL/GenBank/DDBJ whole genome shotgun (WGS) entry which is preliminary data.</text>
</comment>
<evidence type="ECO:0000256" key="6">
    <source>
        <dbReference type="SAM" id="MobiDB-lite"/>
    </source>
</evidence>
<feature type="transmembrane region" description="Helical" evidence="7">
    <location>
        <begin position="282"/>
        <end position="306"/>
    </location>
</feature>
<evidence type="ECO:0000256" key="3">
    <source>
        <dbReference type="ARBA" id="ARBA00022989"/>
    </source>
</evidence>
<evidence type="ECO:0000256" key="2">
    <source>
        <dbReference type="ARBA" id="ARBA00022692"/>
    </source>
</evidence>
<feature type="region of interest" description="Disordered" evidence="6">
    <location>
        <begin position="487"/>
        <end position="511"/>
    </location>
</feature>
<protein>
    <recommendedName>
        <fullName evidence="8">CCHC-type domain-containing protein</fullName>
    </recommendedName>
</protein>
<proteinExistence type="predicted"/>
<keyword evidence="5" id="KW-0862">Zinc</keyword>
<feature type="region of interest" description="Disordered" evidence="6">
    <location>
        <begin position="185"/>
        <end position="209"/>
    </location>
</feature>
<feature type="domain" description="CCHC-type" evidence="8">
    <location>
        <begin position="470"/>
        <end position="485"/>
    </location>
</feature>
<feature type="transmembrane region" description="Helical" evidence="7">
    <location>
        <begin position="622"/>
        <end position="639"/>
    </location>
</feature>
<sequence length="755" mass="82335">MSYSGYEPQVNVNKNKNQTHEEEAEEERASKMSQRSSSDLPQPASTLAKMVKGSAKSSVPPSNSADMCRLPGSVGSASAASRFLTTPRLQDGYMTPSETQVESRSAFGHGRFQKTMLLCAQLATMLAYSYSFTLLFIDLEPVEHWCAPPQQFATLSEQTWKDIAIPRDSNRDFKQCERYEPLDAPASPLAASTSQAGAPATPNLEASTQSPVTIHTTNASVVRCESFAYKPDTPGRNAIARWNLVCDRSWYEGLLKAAYTGASVLAIPCVGLASDKFGRRPVLLWASGLVVLSGLATCVASSFVVYALLRCLSSAACSAIEVISFILLFESTQPGPRAPYCALAICWPTQPLLSTIKDFVREEVARQLSLLPLTHEPTQALAPDLQHVIRTQVAEALPPVHQQPPVTTPLTYAAVAARPTQQRMPYAQPATPPYVVPTTPIAASYPYARSPAPFYRRSDAWRTPDNRPICFTCGIAGHVARHCRRDPPPVDAVGRPMASSPRTPSRFNDEDTDRVRRRIDAIRHAATINQPGGRAAPLLEAAKRSLAATVVCGGMAYRSFVLSVAWFTLFVVYYGGLATDSKTVNHDYELAKWVVVIGNAPAMAVAYFLVKHYDHLSTIVRLMSTVAMALAFHAALVAFELPLPLTVLIMWVKLLLNITYVVFSVETVEMFPTEMRSVGFAGAYMWGRLGATSANAVKDLENQLNGSAKALPVALCALCLSLSSLMLVTLSNEEAPDTAVMALMWNDERQKEPKH</sequence>
<dbReference type="InterPro" id="IPR036259">
    <property type="entry name" value="MFS_trans_sf"/>
</dbReference>
<accession>A0A9J6E8P9</accession>
<keyword evidence="4 7" id="KW-0472">Membrane</keyword>
<keyword evidence="2 7" id="KW-0812">Transmembrane</keyword>
<dbReference type="VEuPathDB" id="VectorBase:LOC119185877"/>
<evidence type="ECO:0000313" key="10">
    <source>
        <dbReference type="Proteomes" id="UP000821866"/>
    </source>
</evidence>
<evidence type="ECO:0000313" key="9">
    <source>
        <dbReference type="EMBL" id="KAH8030687.1"/>
    </source>
</evidence>
<feature type="region of interest" description="Disordered" evidence="6">
    <location>
        <begin position="1"/>
        <end position="66"/>
    </location>
</feature>
<keyword evidence="5" id="KW-0863">Zinc-finger</keyword>
<evidence type="ECO:0000256" key="7">
    <source>
        <dbReference type="SAM" id="Phobius"/>
    </source>
</evidence>
<evidence type="ECO:0000256" key="4">
    <source>
        <dbReference type="ARBA" id="ARBA00023136"/>
    </source>
</evidence>
<organism evidence="9 10">
    <name type="scientific">Rhipicephalus microplus</name>
    <name type="common">Cattle tick</name>
    <name type="synonym">Boophilus microplus</name>
    <dbReference type="NCBI Taxonomy" id="6941"/>
    <lineage>
        <taxon>Eukaryota</taxon>
        <taxon>Metazoa</taxon>
        <taxon>Ecdysozoa</taxon>
        <taxon>Arthropoda</taxon>
        <taxon>Chelicerata</taxon>
        <taxon>Arachnida</taxon>
        <taxon>Acari</taxon>
        <taxon>Parasitiformes</taxon>
        <taxon>Ixodida</taxon>
        <taxon>Ixodoidea</taxon>
        <taxon>Ixodidae</taxon>
        <taxon>Rhipicephalinae</taxon>
        <taxon>Rhipicephalus</taxon>
        <taxon>Boophilus</taxon>
    </lineage>
</organism>
<dbReference type="PROSITE" id="PS50158">
    <property type="entry name" value="ZF_CCHC"/>
    <property type="match status" value="1"/>
</dbReference>
<evidence type="ECO:0000256" key="5">
    <source>
        <dbReference type="PROSITE-ProRule" id="PRU00047"/>
    </source>
</evidence>
<feature type="transmembrane region" description="Helical" evidence="7">
    <location>
        <begin position="645"/>
        <end position="665"/>
    </location>
</feature>
<feature type="compositionally biased region" description="Polar residues" evidence="6">
    <location>
        <begin position="31"/>
        <end position="45"/>
    </location>
</feature>
<dbReference type="GO" id="GO:0016020">
    <property type="term" value="C:membrane"/>
    <property type="evidence" value="ECO:0007669"/>
    <property type="project" value="UniProtKB-SubCell"/>
</dbReference>
<keyword evidence="10" id="KW-1185">Reference proteome</keyword>
<dbReference type="GO" id="GO:0003676">
    <property type="term" value="F:nucleic acid binding"/>
    <property type="evidence" value="ECO:0007669"/>
    <property type="project" value="InterPro"/>
</dbReference>
<dbReference type="PANTHER" id="PTHR24064">
    <property type="entry name" value="SOLUTE CARRIER FAMILY 22 MEMBER"/>
    <property type="match status" value="1"/>
</dbReference>
<dbReference type="InterPro" id="IPR001878">
    <property type="entry name" value="Znf_CCHC"/>
</dbReference>
<dbReference type="SUPFAM" id="SSF103473">
    <property type="entry name" value="MFS general substrate transporter"/>
    <property type="match status" value="2"/>
</dbReference>
<keyword evidence="5" id="KW-0479">Metal-binding</keyword>
<feature type="compositionally biased region" description="Low complexity" evidence="6">
    <location>
        <begin position="185"/>
        <end position="196"/>
    </location>
</feature>
<name>A0A9J6E8P9_RHIMP</name>
<dbReference type="VEuPathDB" id="VectorBase:LOC119165116"/>
<dbReference type="AlphaFoldDB" id="A0A9J6E8P9"/>
<feature type="transmembrane region" description="Helical" evidence="7">
    <location>
        <begin position="590"/>
        <end position="610"/>
    </location>
</feature>
<reference evidence="9" key="2">
    <citation type="submission" date="2021-09" db="EMBL/GenBank/DDBJ databases">
        <authorList>
            <person name="Jia N."/>
            <person name="Wang J."/>
            <person name="Shi W."/>
            <person name="Du L."/>
            <person name="Sun Y."/>
            <person name="Zhan W."/>
            <person name="Jiang J."/>
            <person name="Wang Q."/>
            <person name="Zhang B."/>
            <person name="Ji P."/>
            <person name="Sakyi L.B."/>
            <person name="Cui X."/>
            <person name="Yuan T."/>
            <person name="Jiang B."/>
            <person name="Yang W."/>
            <person name="Lam T.T.-Y."/>
            <person name="Chang Q."/>
            <person name="Ding S."/>
            <person name="Wang X."/>
            <person name="Zhu J."/>
            <person name="Ruan X."/>
            <person name="Zhao L."/>
            <person name="Wei J."/>
            <person name="Que T."/>
            <person name="Du C."/>
            <person name="Cheng J."/>
            <person name="Dai P."/>
            <person name="Han X."/>
            <person name="Huang E."/>
            <person name="Gao Y."/>
            <person name="Liu J."/>
            <person name="Shao H."/>
            <person name="Ye R."/>
            <person name="Li L."/>
            <person name="Wei W."/>
            <person name="Wang X."/>
            <person name="Wang C."/>
            <person name="Huo Q."/>
            <person name="Li W."/>
            <person name="Guo W."/>
            <person name="Chen H."/>
            <person name="Chen S."/>
            <person name="Zhou L."/>
            <person name="Zhou L."/>
            <person name="Ni X."/>
            <person name="Tian J."/>
            <person name="Zhou Y."/>
            <person name="Sheng Y."/>
            <person name="Liu T."/>
            <person name="Pan Y."/>
            <person name="Xia L."/>
            <person name="Li J."/>
            <person name="Zhao F."/>
            <person name="Cao W."/>
        </authorList>
    </citation>
    <scope>NUCLEOTIDE SEQUENCE</scope>
    <source>
        <strain evidence="9">Rmic-2018</strain>
        <tissue evidence="9">Larvae</tissue>
    </source>
</reference>
<dbReference type="Proteomes" id="UP000821866">
    <property type="component" value="Chromosome 3"/>
</dbReference>
<evidence type="ECO:0000259" key="8">
    <source>
        <dbReference type="PROSITE" id="PS50158"/>
    </source>
</evidence>
<evidence type="ECO:0000256" key="1">
    <source>
        <dbReference type="ARBA" id="ARBA00004141"/>
    </source>
</evidence>
<gene>
    <name evidence="9" type="ORF">HPB51_011336</name>
</gene>
<comment type="subcellular location">
    <subcellularLocation>
        <location evidence="1">Membrane</location>
        <topology evidence="1">Multi-pass membrane protein</topology>
    </subcellularLocation>
</comment>
<dbReference type="Gene3D" id="1.20.1250.20">
    <property type="entry name" value="MFS general substrate transporter like domains"/>
    <property type="match status" value="2"/>
</dbReference>